<dbReference type="STRING" id="696281.Desru_2082"/>
<feature type="domain" description="Bacterial microcompartment" evidence="3">
    <location>
        <begin position="29"/>
        <end position="99"/>
    </location>
</feature>
<reference evidence="4 5" key="2">
    <citation type="journal article" date="2012" name="Stand. Genomic Sci.">
        <title>Complete genome sequence of the sulfate-reducing firmicute Desulfotomaculum ruminis type strain (DL(T)).</title>
        <authorList>
            <person name="Spring S."/>
            <person name="Visser M."/>
            <person name="Lu M."/>
            <person name="Copeland A."/>
            <person name="Lapidus A."/>
            <person name="Lucas S."/>
            <person name="Cheng J.F."/>
            <person name="Han C."/>
            <person name="Tapia R."/>
            <person name="Goodwin L.A."/>
            <person name="Pitluck S."/>
            <person name="Ivanova N."/>
            <person name="Land M."/>
            <person name="Hauser L."/>
            <person name="Larimer F."/>
            <person name="Rohde M."/>
            <person name="Goker M."/>
            <person name="Detter J.C."/>
            <person name="Kyrpides N.C."/>
            <person name="Woyke T."/>
            <person name="Schaap P.J."/>
            <person name="Plugge C.M."/>
            <person name="Muyzer G."/>
            <person name="Kuever J."/>
            <person name="Pereira I.A."/>
            <person name="Parshina S.N."/>
            <person name="Bernier-Latmani R."/>
            <person name="Stams A.J."/>
            <person name="Klenk H.P."/>
        </authorList>
    </citation>
    <scope>NUCLEOTIDE SEQUENCE [LARGE SCALE GENOMIC DNA]</scope>
    <source>
        <strain evidence="5">ATCC 23193 / DSM 2154 / NCIB 8452 / DL</strain>
    </source>
</reference>
<protein>
    <submittedName>
        <fullName evidence="4">Microcompartments protein</fullName>
    </submittedName>
</protein>
<keyword evidence="2" id="KW-1283">Bacterial microcompartment</keyword>
<reference evidence="5" key="1">
    <citation type="submission" date="2011-05" db="EMBL/GenBank/DDBJ databases">
        <title>Complete sequence of Desulfotomaculum ruminis DSM 2154.</title>
        <authorList>
            <person name="Lucas S."/>
            <person name="Copeland A."/>
            <person name="Lapidus A."/>
            <person name="Cheng J.-F."/>
            <person name="Goodwin L."/>
            <person name="Pitluck S."/>
            <person name="Lu M."/>
            <person name="Detter J.C."/>
            <person name="Han C."/>
            <person name="Tapia R."/>
            <person name="Land M."/>
            <person name="Hauser L."/>
            <person name="Kyrpides N."/>
            <person name="Ivanova N."/>
            <person name="Mikhailova N."/>
            <person name="Pagani I."/>
            <person name="Stams A.J.M."/>
            <person name="Plugge C.M."/>
            <person name="Muyzer G."/>
            <person name="Kuever J."/>
            <person name="Parshina S.N."/>
            <person name="Ivanova A.E."/>
            <person name="Nazina T.N."/>
            <person name="Brambilla E."/>
            <person name="Spring S."/>
            <person name="Klenk H.-P."/>
            <person name="Woyke T."/>
        </authorList>
    </citation>
    <scope>NUCLEOTIDE SEQUENCE [LARGE SCALE GENOMIC DNA]</scope>
    <source>
        <strain evidence="5">ATCC 23193 / DSM 2154 / NCIB 8452 / DL</strain>
    </source>
</reference>
<sequence>MIKSPSQGTLDILFRRKGSAATTSIGNYDAVGLVQGRLIDMVFAADIAEKAAGVVVEDIKGHCPQNLIMIAIFGDTASVEAAMQEIQDKLKAVKKGEGS</sequence>
<comment type="subcellular location">
    <subcellularLocation>
        <location evidence="1">Bacterial microcompartment</location>
    </subcellularLocation>
</comment>
<evidence type="ECO:0000313" key="5">
    <source>
        <dbReference type="Proteomes" id="UP000009234"/>
    </source>
</evidence>
<dbReference type="EMBL" id="CP002780">
    <property type="protein sequence ID" value="AEG60334.1"/>
    <property type="molecule type" value="Genomic_DNA"/>
</dbReference>
<dbReference type="HOGENOM" id="CLU_171083_1_0_9"/>
<dbReference type="eggNOG" id="ENOG5031BS9">
    <property type="taxonomic scope" value="Bacteria"/>
</dbReference>
<dbReference type="GO" id="GO:0031469">
    <property type="term" value="C:bacterial microcompartment"/>
    <property type="evidence" value="ECO:0007669"/>
    <property type="project" value="UniProtKB-SubCell"/>
</dbReference>
<evidence type="ECO:0000256" key="2">
    <source>
        <dbReference type="ARBA" id="ARBA00024446"/>
    </source>
</evidence>
<dbReference type="AlphaFoldDB" id="F6DK20"/>
<organism evidence="4 5">
    <name type="scientific">Desulforamulus ruminis (strain ATCC 23193 / DSM 2154 / NCIMB 8452 / DL)</name>
    <name type="common">Desulfotomaculum ruminis</name>
    <dbReference type="NCBI Taxonomy" id="696281"/>
    <lineage>
        <taxon>Bacteria</taxon>
        <taxon>Bacillati</taxon>
        <taxon>Bacillota</taxon>
        <taxon>Clostridia</taxon>
        <taxon>Eubacteriales</taxon>
        <taxon>Peptococcaceae</taxon>
        <taxon>Desulforamulus</taxon>
    </lineage>
</organism>
<keyword evidence="5" id="KW-1185">Reference proteome</keyword>
<proteinExistence type="predicted"/>
<accession>F6DK20</accession>
<dbReference type="Pfam" id="PF00936">
    <property type="entry name" value="BMC"/>
    <property type="match status" value="1"/>
</dbReference>
<evidence type="ECO:0000256" key="1">
    <source>
        <dbReference type="ARBA" id="ARBA00024322"/>
    </source>
</evidence>
<dbReference type="InterPro" id="IPR037233">
    <property type="entry name" value="CcmK-like_sf"/>
</dbReference>
<dbReference type="Gene3D" id="3.30.70.1710">
    <property type="match status" value="1"/>
</dbReference>
<dbReference type="SUPFAM" id="SSF143414">
    <property type="entry name" value="CcmK-like"/>
    <property type="match status" value="1"/>
</dbReference>
<gene>
    <name evidence="4" type="ordered locus">Desru_2082</name>
</gene>
<evidence type="ECO:0000313" key="4">
    <source>
        <dbReference type="EMBL" id="AEG60334.1"/>
    </source>
</evidence>
<dbReference type="KEGG" id="dru:Desru_2082"/>
<dbReference type="Proteomes" id="UP000009234">
    <property type="component" value="Chromosome"/>
</dbReference>
<name>F6DK20_DESRL</name>
<dbReference type="InterPro" id="IPR000249">
    <property type="entry name" value="BMC_dom"/>
</dbReference>
<evidence type="ECO:0000259" key="3">
    <source>
        <dbReference type="SMART" id="SM00877"/>
    </source>
</evidence>
<dbReference type="SMART" id="SM00877">
    <property type="entry name" value="BMC"/>
    <property type="match status" value="1"/>
</dbReference>